<dbReference type="RefSeq" id="WP_049450005.1">
    <property type="nucleotide sequence ID" value="NZ_CP065965.1"/>
</dbReference>
<feature type="coiled-coil region" evidence="1">
    <location>
        <begin position="764"/>
        <end position="791"/>
    </location>
</feature>
<dbReference type="EMBL" id="ABLTIR010000131">
    <property type="protein sequence ID" value="EKZ1928773.1"/>
    <property type="molecule type" value="Genomic_DNA"/>
</dbReference>
<dbReference type="AlphaFoldDB" id="A0AAI9CP05"/>
<reference evidence="3" key="1">
    <citation type="submission" date="2023-08" db="EMBL/GenBank/DDBJ databases">
        <authorList>
            <consortium name="Clinical and Environmental Microbiology Branch: Whole genome sequencing antimicrobial resistance pathogens in the healthcare setting"/>
        </authorList>
    </citation>
    <scope>NUCLEOTIDE SEQUENCE</scope>
    <source>
        <strain evidence="3">2023CJ-00293</strain>
    </source>
</reference>
<dbReference type="GeneID" id="93831534"/>
<dbReference type="Pfam" id="PF06791">
    <property type="entry name" value="TMP_2"/>
    <property type="match status" value="1"/>
</dbReference>
<comment type="caution">
    <text evidence="3">The sequence shown here is derived from an EMBL/GenBank/DDBJ whole genome shotgun (WGS) entry which is preliminary data.</text>
</comment>
<gene>
    <name evidence="3" type="ORF">REH87_003828</name>
</gene>
<feature type="coiled-coil region" evidence="1">
    <location>
        <begin position="196"/>
        <end position="244"/>
    </location>
</feature>
<evidence type="ECO:0000313" key="3">
    <source>
        <dbReference type="EMBL" id="EKZ1928773.1"/>
    </source>
</evidence>
<protein>
    <submittedName>
        <fullName evidence="3">Phage tail length tape measure family protein</fullName>
    </submittedName>
</protein>
<dbReference type="Proteomes" id="UP001225498">
    <property type="component" value="Unassembled WGS sequence"/>
</dbReference>
<evidence type="ECO:0000313" key="4">
    <source>
        <dbReference type="Proteomes" id="UP001225498"/>
    </source>
</evidence>
<sequence length="1165" mass="123214">MASKRSMELAMRIAVDIEQAQKALPVLQRGLSSIKDAGSAAGVGFDALAQKSTKVAQALDKASRSSSESAGRMEEAGASAAKGAAGMEAAGGSAKAMSADVAAAADRVRASGTAVQKTVADEIRMIGELDARLQRGAASMADLAETETLLDRAMSRGLLSTEDYNNAIKTLDKQGGALARTERQREQAVDGAVGRYDKASVKLQKLEQDERALKVAVDSGRISREQYNRALSDLTAQRNAVKNADALSRSMGAGAVSAGQYQAAMRQLPAQITDITTSLATGMPIWMVAVQQGGQIKDSFGGIGPAARAVAAAINPMVLAVGGTAAVLGSMAYMAHRGYTELLSLESAIIANGGSSGRTAGQLNQLAGEVGGLVKDYDLARASVEQLTRSGQLSGKTLDDASRAAAAMAKLTGDSIDSTTAKISEIAKSPTETLRKLSDQYGFLTVEVYEHVRSLEEQGRETDAVRVAVEYMADVYTERLKRVQDATRGLTGFVSQLRQEWQAFTADLKNISNPTLEIDIAKTQQQLAALRSGAFVAPRYLSDQNRANDIAELERRLALLKAQKEDQDELASGEAFVTGLRRKGVAVADDLARALDSGASKAEKLRKATAEVADQFRTLRAISPGSDLLKGVVFGDDGSVSGGAYDRRVKQLQSQFRETTPKARKSDAQKDEAAAQRELERLKQQIQLVGTLDEMHKKATEKARIEAAIAEGEFKNATARTKQELLDKAAEKDLADQRLDAERQLLGVRDRIAQLQGQGPDAELAKTRRELNLLKQELERLGETAKAADVTKLLNLSEASTRFKTLQETYNQTMGAIALEQQRIQVELQAGLITEAQAQDRIVAVYQSKLSTIREILPEMRAIALTLKDPAVIAAVDQIQLKLQEMGQTTSLLQQSIRNTLEGSFKNLFMSLVTQTDSLSDSIANFFSSLALGIAEFAAAQLAQAAAMRLMSLFPGSSGGGDGAQEMTKAATVAAAAGAAIGLGAAKLETSATTLGSSGLGLVIGAQAVSKAASQMQAAAAAMAVSSAASFATGGWTGPGGKYQPAGIVHADEFVLRQEVVRQSGAKTFLSAFNRVGMAAIGGWRDGYAEGGPVSLGQPMSVSQPMARMVATGAPASQAPRIGLRMVNVVEPSLLANYLDDPGSDHVFINKINRNSEAIRQVLGG</sequence>
<name>A0AAI9CP05_STEMA</name>
<keyword evidence="1" id="KW-0175">Coiled coil</keyword>
<proteinExistence type="predicted"/>
<evidence type="ECO:0000256" key="1">
    <source>
        <dbReference type="SAM" id="Coils"/>
    </source>
</evidence>
<accession>A0AAI9CP05</accession>
<feature type="domain" description="Bacteriophage tail tape measure N-terminal" evidence="2">
    <location>
        <begin position="250"/>
        <end position="453"/>
    </location>
</feature>
<organism evidence="3 4">
    <name type="scientific">Stenotrophomonas maltophilia</name>
    <name type="common">Pseudomonas maltophilia</name>
    <name type="synonym">Xanthomonas maltophilia</name>
    <dbReference type="NCBI Taxonomy" id="40324"/>
    <lineage>
        <taxon>Bacteria</taxon>
        <taxon>Pseudomonadati</taxon>
        <taxon>Pseudomonadota</taxon>
        <taxon>Gammaproteobacteria</taxon>
        <taxon>Lysobacterales</taxon>
        <taxon>Lysobacteraceae</taxon>
        <taxon>Stenotrophomonas</taxon>
        <taxon>Stenotrophomonas maltophilia group</taxon>
    </lineage>
</organism>
<evidence type="ECO:0000259" key="2">
    <source>
        <dbReference type="Pfam" id="PF06791"/>
    </source>
</evidence>
<dbReference type="InterPro" id="IPR009628">
    <property type="entry name" value="Phage_tape_measure_N"/>
</dbReference>